<evidence type="ECO:0000256" key="1">
    <source>
        <dbReference type="ARBA" id="ARBA00004651"/>
    </source>
</evidence>
<feature type="transmembrane region" description="Helical" evidence="7">
    <location>
        <begin position="172"/>
        <end position="195"/>
    </location>
</feature>
<evidence type="ECO:0000256" key="6">
    <source>
        <dbReference type="ARBA" id="ARBA00034125"/>
    </source>
</evidence>
<evidence type="ECO:0000313" key="9">
    <source>
        <dbReference type="EMBL" id="MBU5335954.1"/>
    </source>
</evidence>
<feature type="transmembrane region" description="Helical" evidence="7">
    <location>
        <begin position="145"/>
        <end position="165"/>
    </location>
</feature>
<accession>A0ABS6DWL0</accession>
<sequence length="261" mass="28532">MREEYQLIQKKEILRFALFLGELMLTNGVETSRAEDSVLRVCASRGYRHINVFTTPTCIIIADDKFDGLSFMRTIKRRSIDLNKIDLLNTVSRNFVQNPEMTTDEAIKELKKIATLPPPYDLISFYAGTAVASACFAYLIGGTSIADFMLTLIISVVGTIIYNGIMKLNSMTFISTLVSSFAIATFGVAFCEIGILNEPKMLIVGSIMPLLPGVAFVKGLRDLIAGDLVSGVSRVFEAFLTAGAIAVGVGVVLDFWIRFGG</sequence>
<keyword evidence="3 7" id="KW-0812">Transmembrane</keyword>
<keyword evidence="2" id="KW-1003">Cell membrane</keyword>
<name>A0ABS6DWL0_9FIRM</name>
<keyword evidence="10" id="KW-1185">Reference proteome</keyword>
<feature type="domain" description="Threonine/serine exporter-like N-terminal" evidence="8">
    <location>
        <begin position="15"/>
        <end position="255"/>
    </location>
</feature>
<reference evidence="9 10" key="1">
    <citation type="submission" date="2021-06" db="EMBL/GenBank/DDBJ databases">
        <authorList>
            <person name="Sun Q."/>
            <person name="Li D."/>
        </authorList>
    </citation>
    <scope>NUCLEOTIDE SEQUENCE [LARGE SCALE GENOMIC DNA]</scope>
    <source>
        <strain evidence="9 10">N19</strain>
    </source>
</reference>
<protein>
    <submittedName>
        <fullName evidence="9">Threonine/serine exporter family protein</fullName>
    </submittedName>
</protein>
<comment type="caution">
    <text evidence="9">The sequence shown here is derived from an EMBL/GenBank/DDBJ whole genome shotgun (WGS) entry which is preliminary data.</text>
</comment>
<dbReference type="Proteomes" id="UP001196301">
    <property type="component" value="Unassembled WGS sequence"/>
</dbReference>
<dbReference type="PANTHER" id="PTHR34390:SF2">
    <property type="entry name" value="SUCCINATE TRANSPORTER SUBUNIT YJJP-RELATED"/>
    <property type="match status" value="1"/>
</dbReference>
<evidence type="ECO:0000313" key="10">
    <source>
        <dbReference type="Proteomes" id="UP001196301"/>
    </source>
</evidence>
<proteinExistence type="inferred from homology"/>
<comment type="subcellular location">
    <subcellularLocation>
        <location evidence="1">Cell membrane</location>
        <topology evidence="1">Multi-pass membrane protein</topology>
    </subcellularLocation>
</comment>
<feature type="transmembrane region" description="Helical" evidence="7">
    <location>
        <begin position="238"/>
        <end position="257"/>
    </location>
</feature>
<evidence type="ECO:0000256" key="5">
    <source>
        <dbReference type="ARBA" id="ARBA00023136"/>
    </source>
</evidence>
<dbReference type="EMBL" id="JAHLOQ010000012">
    <property type="protein sequence ID" value="MBU5335954.1"/>
    <property type="molecule type" value="Genomic_DNA"/>
</dbReference>
<evidence type="ECO:0000256" key="7">
    <source>
        <dbReference type="SAM" id="Phobius"/>
    </source>
</evidence>
<evidence type="ECO:0000256" key="4">
    <source>
        <dbReference type="ARBA" id="ARBA00022989"/>
    </source>
</evidence>
<dbReference type="InterPro" id="IPR010619">
    <property type="entry name" value="ThrE-like_N"/>
</dbReference>
<dbReference type="RefSeq" id="WP_216569088.1">
    <property type="nucleotide sequence ID" value="NZ_JAHLOQ010000012.1"/>
</dbReference>
<evidence type="ECO:0000256" key="2">
    <source>
        <dbReference type="ARBA" id="ARBA00022475"/>
    </source>
</evidence>
<keyword evidence="5 7" id="KW-0472">Membrane</keyword>
<keyword evidence="4 7" id="KW-1133">Transmembrane helix</keyword>
<feature type="transmembrane region" description="Helical" evidence="7">
    <location>
        <begin position="120"/>
        <end position="139"/>
    </location>
</feature>
<dbReference type="Pfam" id="PF06738">
    <property type="entry name" value="ThrE"/>
    <property type="match status" value="1"/>
</dbReference>
<comment type="similarity">
    <text evidence="6">Belongs to the ThrE exporter (TC 2.A.79) family.</text>
</comment>
<dbReference type="PANTHER" id="PTHR34390">
    <property type="entry name" value="UPF0442 PROTEIN YJJB-RELATED"/>
    <property type="match status" value="1"/>
</dbReference>
<evidence type="ECO:0000259" key="8">
    <source>
        <dbReference type="Pfam" id="PF06738"/>
    </source>
</evidence>
<dbReference type="InterPro" id="IPR050539">
    <property type="entry name" value="ThrE_Dicarb/AminoAcid_Exp"/>
</dbReference>
<gene>
    <name evidence="9" type="ORF">KQI20_05835</name>
</gene>
<evidence type="ECO:0000256" key="3">
    <source>
        <dbReference type="ARBA" id="ARBA00022692"/>
    </source>
</evidence>
<organism evidence="9 10">
    <name type="scientific">Intestinibacter bartlettii</name>
    <dbReference type="NCBI Taxonomy" id="261299"/>
    <lineage>
        <taxon>Bacteria</taxon>
        <taxon>Bacillati</taxon>
        <taxon>Bacillota</taxon>
        <taxon>Clostridia</taxon>
        <taxon>Peptostreptococcales</taxon>
        <taxon>Peptostreptococcaceae</taxon>
        <taxon>Intestinibacter</taxon>
    </lineage>
</organism>